<dbReference type="Gene3D" id="3.30.750.24">
    <property type="entry name" value="STAS domain"/>
    <property type="match status" value="1"/>
</dbReference>
<dbReference type="SMART" id="SM00065">
    <property type="entry name" value="GAF"/>
    <property type="match status" value="1"/>
</dbReference>
<dbReference type="PROSITE" id="PS00108">
    <property type="entry name" value="PROTEIN_KINASE_ST"/>
    <property type="match status" value="1"/>
</dbReference>
<dbReference type="STRING" id="52.CMC5_009950"/>
<dbReference type="Gene3D" id="3.30.450.40">
    <property type="match status" value="1"/>
</dbReference>
<dbReference type="OrthoDB" id="9801841at2"/>
<dbReference type="KEGG" id="ccro:CMC5_009950"/>
<dbReference type="Pfam" id="PF01740">
    <property type="entry name" value="STAS"/>
    <property type="match status" value="1"/>
</dbReference>
<dbReference type="SUPFAM" id="SSF55781">
    <property type="entry name" value="GAF domain-like"/>
    <property type="match status" value="1"/>
</dbReference>
<dbReference type="Proteomes" id="UP000067626">
    <property type="component" value="Chromosome"/>
</dbReference>
<dbReference type="RefSeq" id="WP_050429322.1">
    <property type="nucleotide sequence ID" value="NZ_CP012159.1"/>
</dbReference>
<dbReference type="SMART" id="SM00382">
    <property type="entry name" value="AAA"/>
    <property type="match status" value="1"/>
</dbReference>
<dbReference type="Pfam" id="PF13191">
    <property type="entry name" value="AAA_16"/>
    <property type="match status" value="1"/>
</dbReference>
<dbReference type="SUPFAM" id="SSF52540">
    <property type="entry name" value="P-loop containing nucleoside triphosphate hydrolases"/>
    <property type="match status" value="1"/>
</dbReference>
<organism evidence="5 6">
    <name type="scientific">Chondromyces crocatus</name>
    <dbReference type="NCBI Taxonomy" id="52"/>
    <lineage>
        <taxon>Bacteria</taxon>
        <taxon>Pseudomonadati</taxon>
        <taxon>Myxococcota</taxon>
        <taxon>Polyangia</taxon>
        <taxon>Polyangiales</taxon>
        <taxon>Polyangiaceae</taxon>
        <taxon>Chondromyces</taxon>
    </lineage>
</organism>
<dbReference type="Gene3D" id="3.40.50.300">
    <property type="entry name" value="P-loop containing nucleotide triphosphate hydrolases"/>
    <property type="match status" value="1"/>
</dbReference>
<dbReference type="PROSITE" id="PS50801">
    <property type="entry name" value="STAS"/>
    <property type="match status" value="1"/>
</dbReference>
<feature type="region of interest" description="Disordered" evidence="2">
    <location>
        <begin position="1351"/>
        <end position="1387"/>
    </location>
</feature>
<dbReference type="PANTHER" id="PTHR43642">
    <property type="entry name" value="HYBRID SIGNAL TRANSDUCTION HISTIDINE KINASE G"/>
    <property type="match status" value="1"/>
</dbReference>
<gene>
    <name evidence="5" type="ORF">CMC5_009950</name>
</gene>
<dbReference type="CDD" id="cd14014">
    <property type="entry name" value="STKc_PknB_like"/>
    <property type="match status" value="1"/>
</dbReference>
<name>A0A0K1E7N4_CHOCO</name>
<keyword evidence="6" id="KW-1185">Reference proteome</keyword>
<dbReference type="InterPro" id="IPR041664">
    <property type="entry name" value="AAA_16"/>
</dbReference>
<feature type="domain" description="STAS" evidence="4">
    <location>
        <begin position="1544"/>
        <end position="1659"/>
    </location>
</feature>
<dbReference type="Pfam" id="PF00069">
    <property type="entry name" value="Pkinase"/>
    <property type="match status" value="1"/>
</dbReference>
<dbReference type="InterPro" id="IPR029016">
    <property type="entry name" value="GAF-like_dom_sf"/>
</dbReference>
<dbReference type="InterPro" id="IPR002645">
    <property type="entry name" value="STAS_dom"/>
</dbReference>
<evidence type="ECO:0000259" key="4">
    <source>
        <dbReference type="PROSITE" id="PS50801"/>
    </source>
</evidence>
<dbReference type="EMBL" id="CP012159">
    <property type="protein sequence ID" value="AKT36874.1"/>
    <property type="molecule type" value="Genomic_DNA"/>
</dbReference>
<dbReference type="InterPro" id="IPR000719">
    <property type="entry name" value="Prot_kinase_dom"/>
</dbReference>
<sequence>MSEPPNVTLTEILHDRGAAVLYSGVRGADGARVIVKALPAHHLGGPEEARLRNEHRILQGIASPSVPRAVALQGLDGGLALVLESAPGRPLDGILRERRLALVDALTIGSGVARALVAVHRAGVIHRDVKPANITVDLVSGAVQLIDFGLAVRRDAVGRSEALEGSLAYIAPEQTGRMDRSVDARSDLYALGVTLYELLTGALPFTVTDPVELVHAHLARPPGDPRTIAPSLPPVVAALVLRLLHKAPEDRYQSAAGLLFDLEAFTLGLHDVGHVPDLTLGARDVPVALSPPEALFAREEERALLRDALDRAAEGEAEVVVLTGPPGIGKSALLRDLAAEVPRRGGRVGGGKCEQTGRAAPFAPLTQALGAIFVDIGRDGPAACARLREDMADALGPNRGVLVDLVPEAGVLLDTTPGASELKPEEAKNRLVLVIERALAAVAEQARPLTLLLDDVQWLDPASVGLLRELLLSRRARGLLLVVAMRDGEGAGGSAAEIRELLDALWQAGVPLQEAQVAPLDVHGITALTADTLRLPGSRVGEVAAGIFARTGGNPLSAMTLLRSLHEAGALSIDAESGVLEADFSLATAAADAADVAVLLVQQLGRLAPWTQRALTFAACLGHSFDGESLATVLALPDEEALTALDEALRGSFVLTSPGGRGFRFAHDRVQQAALSLVSEPERHVIERDAGRRLRAKAGVTPGDETLFSAVALLNGAGALITDPDERLTLARDNLHAGQRALGRAAFAAAQRFYEAGAGLLDEFLWKRDHDLAFALLSGRSECEAARGDAASARACLDALDGRACTPEERLRVAAVRVDLSMREGRNTEAVAVGCEALRVAGIDLPPTEEARRDALTAAVAEEVLALERSPPEARLAARSMTDPTALSTERLLLALGMPAYFISSSLFGLLGSQWVRLLRQHGHSRLSAMGYANFGAFLTTMAGGAEAHAFGRLALDLVDQQQNQTIACKVTETVCGNILFLFEPLRDVLGHFPTAMRAGLDAGDLLHVNHICGHITPMRVALGDPLREVVAQTEELIPLVDRYGDVFSMACLRVAQRTARALLDEPREPPGQEPPGDEPDAWSEAAIDEIFRREDFANLAGFYRTQRLVVRVFDEAWSEAFAEAEAAEAKGPYAPGQFFATELAFFASLARLEVAPPGPDTPQDQLAAHRADLRAWARSCPETYAARHLLIEAEVARTRGEELTAMRLYDEALSAARSGEMLRDEAITAERCAAFHAGHGRSRIARAYLADALTAYRRVGAGGKVRRLEERLSRRVSAEVTGGEAAVTATAGASALLDATAAIRAAQAITTEVVLARVVERLLRIVAEVAGAERALLLVERNGRWSVEAHLGPDDVRGERGTTGDDEAPHPAAGSRGRNGHQNTLGKATGFPVTIVRQVARSGGPILLADAARADAFVLDPFIERFKPRSVLCMEVAHAARRAGILYLENNAARGAFAPDRIEPLRAITAQAAIAMENARLYEQLEATTADLRESNAWLEEAVARRTAELRRELAAREAAEEARARLTEEIISAQQERIAELSAPILPIAEGVVLIPLIGSMDESRAAVVLGAALDGASAWSARVVLLDVTGMKGTGGSVASSLVRTARALALLGAEAVITGMRPEVARELVETGAELLGVTTRSSLRSGIAYALRNAAGGRRR</sequence>
<reference evidence="5 6" key="1">
    <citation type="submission" date="2015-07" db="EMBL/GenBank/DDBJ databases">
        <title>Genome analysis of myxobacterium Chondromyces crocatus Cm c5 reveals a high potential for natural compound synthesis and the genetic basis for the loss of fruiting body formation.</title>
        <authorList>
            <person name="Zaburannyi N."/>
            <person name="Bunk B."/>
            <person name="Maier J."/>
            <person name="Overmann J."/>
            <person name="Mueller R."/>
        </authorList>
    </citation>
    <scope>NUCLEOTIDE SEQUENCE [LARGE SCALE GENOMIC DNA]</scope>
    <source>
        <strain evidence="5 6">Cm c5</strain>
    </source>
</reference>
<feature type="compositionally biased region" description="Basic and acidic residues" evidence="2">
    <location>
        <begin position="1352"/>
        <end position="1370"/>
    </location>
</feature>
<dbReference type="InterPro" id="IPR008271">
    <property type="entry name" value="Ser/Thr_kinase_AS"/>
</dbReference>
<dbReference type="InterPro" id="IPR027417">
    <property type="entry name" value="P-loop_NTPase"/>
</dbReference>
<protein>
    <submittedName>
        <fullName evidence="5">Uncharacterized protein</fullName>
    </submittedName>
</protein>
<feature type="domain" description="Protein kinase" evidence="3">
    <location>
        <begin position="7"/>
        <end position="266"/>
    </location>
</feature>
<dbReference type="GO" id="GO:0004672">
    <property type="term" value="F:protein kinase activity"/>
    <property type="evidence" value="ECO:0007669"/>
    <property type="project" value="InterPro"/>
</dbReference>
<dbReference type="InterPro" id="IPR011009">
    <property type="entry name" value="Kinase-like_dom_sf"/>
</dbReference>
<dbReference type="InterPro" id="IPR036513">
    <property type="entry name" value="STAS_dom_sf"/>
</dbReference>
<dbReference type="Gene3D" id="1.10.510.10">
    <property type="entry name" value="Transferase(Phosphotransferase) domain 1"/>
    <property type="match status" value="1"/>
</dbReference>
<dbReference type="SUPFAM" id="SSF56112">
    <property type="entry name" value="Protein kinase-like (PK-like)"/>
    <property type="match status" value="1"/>
</dbReference>
<feature type="region of interest" description="Disordered" evidence="2">
    <location>
        <begin position="1063"/>
        <end position="1082"/>
    </location>
</feature>
<dbReference type="SUPFAM" id="SSF52091">
    <property type="entry name" value="SpoIIaa-like"/>
    <property type="match status" value="1"/>
</dbReference>
<dbReference type="Pfam" id="PF01590">
    <property type="entry name" value="GAF"/>
    <property type="match status" value="1"/>
</dbReference>
<dbReference type="InterPro" id="IPR053159">
    <property type="entry name" value="Hybrid_Histidine_Kinase"/>
</dbReference>
<accession>A0A0K1E7N4</accession>
<evidence type="ECO:0000313" key="6">
    <source>
        <dbReference type="Proteomes" id="UP000067626"/>
    </source>
</evidence>
<evidence type="ECO:0000313" key="5">
    <source>
        <dbReference type="EMBL" id="AKT36874.1"/>
    </source>
</evidence>
<dbReference type="SMART" id="SM00220">
    <property type="entry name" value="S_TKc"/>
    <property type="match status" value="1"/>
</dbReference>
<evidence type="ECO:0000256" key="2">
    <source>
        <dbReference type="SAM" id="MobiDB-lite"/>
    </source>
</evidence>
<evidence type="ECO:0000259" key="3">
    <source>
        <dbReference type="PROSITE" id="PS50011"/>
    </source>
</evidence>
<dbReference type="PROSITE" id="PS50011">
    <property type="entry name" value="PROTEIN_KINASE_DOM"/>
    <property type="match status" value="1"/>
</dbReference>
<dbReference type="GO" id="GO:0005524">
    <property type="term" value="F:ATP binding"/>
    <property type="evidence" value="ECO:0007669"/>
    <property type="project" value="InterPro"/>
</dbReference>
<evidence type="ECO:0000256" key="1">
    <source>
        <dbReference type="SAM" id="Coils"/>
    </source>
</evidence>
<keyword evidence="1" id="KW-0175">Coiled coil</keyword>
<dbReference type="InterPro" id="IPR003018">
    <property type="entry name" value="GAF"/>
</dbReference>
<dbReference type="CDD" id="cd07041">
    <property type="entry name" value="STAS_RsbR_RsbS_like"/>
    <property type="match status" value="1"/>
</dbReference>
<feature type="coiled-coil region" evidence="1">
    <location>
        <begin position="1483"/>
        <end position="1538"/>
    </location>
</feature>
<dbReference type="PANTHER" id="PTHR43642:SF1">
    <property type="entry name" value="HYBRID SIGNAL TRANSDUCTION HISTIDINE KINASE G"/>
    <property type="match status" value="1"/>
</dbReference>
<proteinExistence type="predicted"/>
<dbReference type="InterPro" id="IPR003593">
    <property type="entry name" value="AAA+_ATPase"/>
</dbReference>